<comment type="caution">
    <text evidence="1">The sequence shown here is derived from an EMBL/GenBank/DDBJ whole genome shotgun (WGS) entry which is preliminary data.</text>
</comment>
<dbReference type="EMBL" id="NMQU01000133">
    <property type="protein sequence ID" value="OXM44003.1"/>
    <property type="molecule type" value="Genomic_DNA"/>
</dbReference>
<proteinExistence type="predicted"/>
<reference evidence="1 2" key="1">
    <citation type="submission" date="2017-07" db="EMBL/GenBank/DDBJ databases">
        <title>Amycolatopsis alba DSM 44262 Genome sequencing and assembly.</title>
        <authorList>
            <person name="Kaur N."/>
            <person name="Mayilraj S."/>
        </authorList>
    </citation>
    <scope>NUCLEOTIDE SEQUENCE [LARGE SCALE GENOMIC DNA]</scope>
    <source>
        <strain evidence="1 2">DSM 44262</strain>
    </source>
</reference>
<sequence length="332" mass="35869">MMSSLLGALRQAVFAPSLASVGFEGRGFGVPPTPATARLESIPQAVVCGFEWGIHGPALWEAERRLDMVEQETRGFAYEGAAMAFTILDVMPGGRKDRTAELMSGPGLPHVFLTYIGIGFAMARLPRPLWKKVLPDLDGVPFHPTMSWLAVDGYAFDRAYFDTRKWVEKQFVPKPYPWAGAPAYFPRACDQGIGRALWFINGADPVKVAAAVNRFPAGRRPDLWAGVGLASTFAGGCDQPGLARLRESAGEHQDELGLGVVFAVKARTFSSFVPSHTRRAARTLAGLSIEEAVDLADSTEVTEAAADGTPAYELWRQNIRDGFAPSAGRLSA</sequence>
<evidence type="ECO:0000313" key="2">
    <source>
        <dbReference type="Proteomes" id="UP000215563"/>
    </source>
</evidence>
<keyword evidence="2" id="KW-1185">Reference proteome</keyword>
<evidence type="ECO:0000313" key="1">
    <source>
        <dbReference type="EMBL" id="OXM44003.1"/>
    </source>
</evidence>
<dbReference type="OrthoDB" id="2530105at2"/>
<dbReference type="InterPro" id="IPR012964">
    <property type="entry name" value="DUF1702"/>
</dbReference>
<dbReference type="Pfam" id="PF08012">
    <property type="entry name" value="DUF1702"/>
    <property type="match status" value="1"/>
</dbReference>
<dbReference type="Proteomes" id="UP000215563">
    <property type="component" value="Unassembled WGS sequence"/>
</dbReference>
<dbReference type="AlphaFoldDB" id="A0A229RBE7"/>
<accession>A0A229RBE7</accession>
<name>A0A229RBE7_AMYAL</name>
<gene>
    <name evidence="1" type="ORF">CFP75_36230</name>
</gene>
<protein>
    <submittedName>
        <fullName evidence="1">DUF1702 domain-containing protein</fullName>
    </submittedName>
</protein>
<organism evidence="1 2">
    <name type="scientific">Amycolatopsis alba DSM 44262</name>
    <dbReference type="NCBI Taxonomy" id="1125972"/>
    <lineage>
        <taxon>Bacteria</taxon>
        <taxon>Bacillati</taxon>
        <taxon>Actinomycetota</taxon>
        <taxon>Actinomycetes</taxon>
        <taxon>Pseudonocardiales</taxon>
        <taxon>Pseudonocardiaceae</taxon>
        <taxon>Amycolatopsis</taxon>
    </lineage>
</organism>